<accession>A0A9P4YCU6</accession>
<protein>
    <submittedName>
        <fullName evidence="1">Uncharacterized protein</fullName>
    </submittedName>
</protein>
<feature type="non-terminal residue" evidence="1">
    <location>
        <position position="51"/>
    </location>
</feature>
<dbReference type="Proteomes" id="UP000803844">
    <property type="component" value="Unassembled WGS sequence"/>
</dbReference>
<dbReference type="EMBL" id="MU032344">
    <property type="protein sequence ID" value="KAF3770710.1"/>
    <property type="molecule type" value="Genomic_DNA"/>
</dbReference>
<keyword evidence="2" id="KW-1185">Reference proteome</keyword>
<evidence type="ECO:0000313" key="1">
    <source>
        <dbReference type="EMBL" id="KAF3770710.1"/>
    </source>
</evidence>
<gene>
    <name evidence="1" type="ORF">M406DRAFT_243438</name>
</gene>
<dbReference type="AlphaFoldDB" id="A0A9P4YCU6"/>
<feature type="non-terminal residue" evidence="1">
    <location>
        <position position="1"/>
    </location>
</feature>
<sequence length="51" mass="5710">NSLPALTSKPPGHPHYLELWEDEALVRYVMQLDSSNFPSLRPMLIAAANSM</sequence>
<dbReference type="GeneID" id="63833346"/>
<evidence type="ECO:0000313" key="2">
    <source>
        <dbReference type="Proteomes" id="UP000803844"/>
    </source>
</evidence>
<name>A0A9P4YCU6_CRYP1</name>
<comment type="caution">
    <text evidence="1">The sequence shown here is derived from an EMBL/GenBank/DDBJ whole genome shotgun (WGS) entry which is preliminary data.</text>
</comment>
<proteinExistence type="predicted"/>
<reference evidence="1" key="1">
    <citation type="journal article" date="2020" name="Phytopathology">
        <title>Genome sequence of the chestnut blight fungus Cryphonectria parasitica EP155: A fundamental resource for an archetypical invasive plant pathogen.</title>
        <authorList>
            <person name="Crouch J.A."/>
            <person name="Dawe A."/>
            <person name="Aerts A."/>
            <person name="Barry K."/>
            <person name="Churchill A.C.L."/>
            <person name="Grimwood J."/>
            <person name="Hillman B."/>
            <person name="Milgroom M.G."/>
            <person name="Pangilinan J."/>
            <person name="Smith M."/>
            <person name="Salamov A."/>
            <person name="Schmutz J."/>
            <person name="Yadav J."/>
            <person name="Grigoriev I.V."/>
            <person name="Nuss D."/>
        </authorList>
    </citation>
    <scope>NUCLEOTIDE SEQUENCE</scope>
    <source>
        <strain evidence="1">EP155</strain>
    </source>
</reference>
<organism evidence="1 2">
    <name type="scientific">Cryphonectria parasitica (strain ATCC 38755 / EP155)</name>
    <dbReference type="NCBI Taxonomy" id="660469"/>
    <lineage>
        <taxon>Eukaryota</taxon>
        <taxon>Fungi</taxon>
        <taxon>Dikarya</taxon>
        <taxon>Ascomycota</taxon>
        <taxon>Pezizomycotina</taxon>
        <taxon>Sordariomycetes</taxon>
        <taxon>Sordariomycetidae</taxon>
        <taxon>Diaporthales</taxon>
        <taxon>Cryphonectriaceae</taxon>
        <taxon>Cryphonectria-Endothia species complex</taxon>
        <taxon>Cryphonectria</taxon>
    </lineage>
</organism>
<dbReference type="RefSeq" id="XP_040781671.1">
    <property type="nucleotide sequence ID" value="XM_040916217.1"/>
</dbReference>